<dbReference type="SUPFAM" id="SSF47413">
    <property type="entry name" value="lambda repressor-like DNA-binding domains"/>
    <property type="match status" value="1"/>
</dbReference>
<evidence type="ECO:0000313" key="2">
    <source>
        <dbReference type="EMBL" id="PSJ60117.1"/>
    </source>
</evidence>
<dbReference type="Proteomes" id="UP000241229">
    <property type="component" value="Unassembled WGS sequence"/>
</dbReference>
<sequence length="121" mass="13283">MNKIVYFTSPGGDEMAILPRAELESLRDAADHAKALADYRRGKVPGLTPGQALAFAEAPSPLAFWRKFRGLTQAQLAAEIGIAQNYLSDLENGKRTGDIALWMRLAKALEMPVEELVEPED</sequence>
<comment type="caution">
    <text evidence="2">The sequence shown here is derived from an EMBL/GenBank/DDBJ whole genome shotgun (WGS) entry which is preliminary data.</text>
</comment>
<dbReference type="RefSeq" id="WP_106772528.1">
    <property type="nucleotide sequence ID" value="NZ_PXYK01000010.1"/>
</dbReference>
<proteinExistence type="predicted"/>
<protein>
    <submittedName>
        <fullName evidence="2">Transcriptional regulator</fullName>
    </submittedName>
</protein>
<dbReference type="CDD" id="cd00093">
    <property type="entry name" value="HTH_XRE"/>
    <property type="match status" value="1"/>
</dbReference>
<dbReference type="OrthoDB" id="407979at2"/>
<evidence type="ECO:0000259" key="1">
    <source>
        <dbReference type="PROSITE" id="PS50943"/>
    </source>
</evidence>
<dbReference type="GO" id="GO:0003677">
    <property type="term" value="F:DNA binding"/>
    <property type="evidence" value="ECO:0007669"/>
    <property type="project" value="InterPro"/>
</dbReference>
<dbReference type="InterPro" id="IPR010982">
    <property type="entry name" value="Lambda_DNA-bd_dom_sf"/>
</dbReference>
<dbReference type="AlphaFoldDB" id="A0A2P7SC84"/>
<reference evidence="2 3" key="1">
    <citation type="submission" date="2018-03" db="EMBL/GenBank/DDBJ databases">
        <title>The draft genome of Mesorhizobium sp. 6GN-30.</title>
        <authorList>
            <person name="Liu L."/>
            <person name="Li L."/>
            <person name="Wang T."/>
            <person name="Zhang X."/>
            <person name="Liang L."/>
        </authorList>
    </citation>
    <scope>NUCLEOTIDE SEQUENCE [LARGE SCALE GENOMIC DNA]</scope>
    <source>
        <strain evidence="2 3">6GN30</strain>
    </source>
</reference>
<name>A0A2P7SC84_9HYPH</name>
<keyword evidence="3" id="KW-1185">Reference proteome</keyword>
<dbReference type="PROSITE" id="PS50943">
    <property type="entry name" value="HTH_CROC1"/>
    <property type="match status" value="1"/>
</dbReference>
<accession>A0A2P7SC84</accession>
<dbReference type="Pfam" id="PF01381">
    <property type="entry name" value="HTH_3"/>
    <property type="match status" value="1"/>
</dbReference>
<organism evidence="2 3">
    <name type="scientific">Kumtagia ephedrae</name>
    <dbReference type="NCBI Taxonomy" id="2116701"/>
    <lineage>
        <taxon>Bacteria</taxon>
        <taxon>Pseudomonadati</taxon>
        <taxon>Pseudomonadota</taxon>
        <taxon>Alphaproteobacteria</taxon>
        <taxon>Hyphomicrobiales</taxon>
        <taxon>Phyllobacteriaceae</taxon>
        <taxon>Kumtagia</taxon>
    </lineage>
</organism>
<dbReference type="EMBL" id="PXYK01000010">
    <property type="protein sequence ID" value="PSJ60117.1"/>
    <property type="molecule type" value="Genomic_DNA"/>
</dbReference>
<dbReference type="Gene3D" id="1.10.260.40">
    <property type="entry name" value="lambda repressor-like DNA-binding domains"/>
    <property type="match status" value="1"/>
</dbReference>
<gene>
    <name evidence="2" type="ORF">C7I84_12570</name>
</gene>
<dbReference type="InterPro" id="IPR001387">
    <property type="entry name" value="Cro/C1-type_HTH"/>
</dbReference>
<feature type="domain" description="HTH cro/C1-type" evidence="1">
    <location>
        <begin position="62"/>
        <end position="116"/>
    </location>
</feature>
<evidence type="ECO:0000313" key="3">
    <source>
        <dbReference type="Proteomes" id="UP000241229"/>
    </source>
</evidence>
<dbReference type="SMART" id="SM00530">
    <property type="entry name" value="HTH_XRE"/>
    <property type="match status" value="1"/>
</dbReference>